<keyword evidence="1" id="KW-0175">Coiled coil</keyword>
<accession>M1X244</accession>
<dbReference type="Proteomes" id="UP000053051">
    <property type="component" value="Unassembled WGS sequence"/>
</dbReference>
<comment type="caution">
    <text evidence="2">The sequence shown here is derived from an EMBL/GenBank/DDBJ whole genome shotgun (WGS) entry which is preliminary data.</text>
</comment>
<sequence length="95" mass="11139">MVENTILSIIHIPLRVFLGIIRAGWSSTNKFTKLIFQNIEPIEKKYFPATSKYNNSIISTMEGKKMSEIYQQLTELNKQQEKLLQEIHNILEQDK</sequence>
<keyword evidence="3" id="KW-1185">Reference proteome</keyword>
<gene>
    <name evidence="2" type="ORF">RINTHH_250</name>
</gene>
<dbReference type="AlphaFoldDB" id="M1X244"/>
<name>M1X244_9NOST</name>
<dbReference type="EMBL" id="CAIY01000001">
    <property type="protein sequence ID" value="CCH66180.1"/>
    <property type="molecule type" value="Genomic_DNA"/>
</dbReference>
<organism evidence="2 3">
    <name type="scientific">Richelia intracellularis HH01</name>
    <dbReference type="NCBI Taxonomy" id="1165094"/>
    <lineage>
        <taxon>Bacteria</taxon>
        <taxon>Bacillati</taxon>
        <taxon>Cyanobacteriota</taxon>
        <taxon>Cyanophyceae</taxon>
        <taxon>Nostocales</taxon>
        <taxon>Nostocaceae</taxon>
        <taxon>Richelia</taxon>
    </lineage>
</organism>
<feature type="coiled-coil region" evidence="1">
    <location>
        <begin position="66"/>
        <end position="93"/>
    </location>
</feature>
<proteinExistence type="predicted"/>
<reference evidence="3" key="2">
    <citation type="submission" date="2016-01" db="EMBL/GenBank/DDBJ databases">
        <title>Diatom-associated endosymboitic cyanobacterium lacks core nitrogen metabolism enzymes.</title>
        <authorList>
            <person name="Hilton J.A."/>
            <person name="Foster R.A."/>
            <person name="Tripp H.J."/>
            <person name="Carter B.J."/>
            <person name="Zehr J.P."/>
            <person name="Villareal T.A."/>
        </authorList>
    </citation>
    <scope>NUCLEOTIDE SEQUENCE [LARGE SCALE GENOMIC DNA]</scope>
    <source>
        <strain evidence="3">HH01</strain>
    </source>
</reference>
<reference evidence="2 3" key="1">
    <citation type="submission" date="2012-05" db="EMBL/GenBank/DDBJ databases">
        <authorList>
            <person name="Hilton J."/>
        </authorList>
    </citation>
    <scope>NUCLEOTIDE SEQUENCE [LARGE SCALE GENOMIC DNA]</scope>
    <source>
        <strain evidence="2 3">HH01</strain>
    </source>
</reference>
<evidence type="ECO:0000313" key="2">
    <source>
        <dbReference type="EMBL" id="CCH66180.1"/>
    </source>
</evidence>
<evidence type="ECO:0000256" key="1">
    <source>
        <dbReference type="SAM" id="Coils"/>
    </source>
</evidence>
<protein>
    <submittedName>
        <fullName evidence="2">Uncharacterized protein</fullName>
    </submittedName>
</protein>
<evidence type="ECO:0000313" key="3">
    <source>
        <dbReference type="Proteomes" id="UP000053051"/>
    </source>
</evidence>